<reference evidence="2 3" key="2">
    <citation type="submission" date="2018-03" db="EMBL/GenBank/DDBJ databases">
        <title>The ancient ancestry and fast evolution of plastids.</title>
        <authorList>
            <person name="Moore K.R."/>
            <person name="Magnabosco C."/>
            <person name="Momper L."/>
            <person name="Gold D.A."/>
            <person name="Bosak T."/>
            <person name="Fournier G.P."/>
        </authorList>
    </citation>
    <scope>NUCLEOTIDE SEQUENCE [LARGE SCALE GENOMIC DNA]</scope>
    <source>
        <strain evidence="2 3">ULC18</strain>
    </source>
</reference>
<reference evidence="3" key="1">
    <citation type="submission" date="2018-02" db="EMBL/GenBank/DDBJ databases">
        <authorList>
            <person name="Moore K."/>
            <person name="Momper L."/>
        </authorList>
    </citation>
    <scope>NUCLEOTIDE SEQUENCE [LARGE SCALE GENOMIC DNA]</scope>
    <source>
        <strain evidence="3">ULC18</strain>
    </source>
</reference>
<dbReference type="AlphaFoldDB" id="A0A2T1E9C1"/>
<keyword evidence="1" id="KW-0732">Signal</keyword>
<organism evidence="2 3">
    <name type="scientific">Stenomitos frigidus ULC18</name>
    <dbReference type="NCBI Taxonomy" id="2107698"/>
    <lineage>
        <taxon>Bacteria</taxon>
        <taxon>Bacillati</taxon>
        <taxon>Cyanobacteriota</taxon>
        <taxon>Cyanophyceae</taxon>
        <taxon>Leptolyngbyales</taxon>
        <taxon>Leptolyngbyaceae</taxon>
        <taxon>Stenomitos</taxon>
    </lineage>
</organism>
<dbReference type="OrthoDB" id="9767597at2"/>
<protein>
    <recommendedName>
        <fullName evidence="4">Glycine zipper domain-containing protein</fullName>
    </recommendedName>
</protein>
<gene>
    <name evidence="2" type="ORF">C7B82_12125</name>
</gene>
<evidence type="ECO:0008006" key="4">
    <source>
        <dbReference type="Google" id="ProtNLM"/>
    </source>
</evidence>
<feature type="chain" id="PRO_5015414067" description="Glycine zipper domain-containing protein" evidence="1">
    <location>
        <begin position="36"/>
        <end position="225"/>
    </location>
</feature>
<dbReference type="Proteomes" id="UP000239576">
    <property type="component" value="Unassembled WGS sequence"/>
</dbReference>
<accession>A0A2T1E9C1</accession>
<dbReference type="EMBL" id="PVWK01000063">
    <property type="protein sequence ID" value="PSB29347.1"/>
    <property type="molecule type" value="Genomic_DNA"/>
</dbReference>
<name>A0A2T1E9C1_9CYAN</name>
<proteinExistence type="predicted"/>
<keyword evidence="3" id="KW-1185">Reference proteome</keyword>
<comment type="caution">
    <text evidence="2">The sequence shown here is derived from an EMBL/GenBank/DDBJ whole genome shotgun (WGS) entry which is preliminary data.</text>
</comment>
<feature type="signal peptide" evidence="1">
    <location>
        <begin position="1"/>
        <end position="35"/>
    </location>
</feature>
<evidence type="ECO:0000313" key="3">
    <source>
        <dbReference type="Proteomes" id="UP000239576"/>
    </source>
</evidence>
<evidence type="ECO:0000256" key="1">
    <source>
        <dbReference type="SAM" id="SignalP"/>
    </source>
</evidence>
<evidence type="ECO:0000313" key="2">
    <source>
        <dbReference type="EMBL" id="PSB29347.1"/>
    </source>
</evidence>
<sequence length="225" mass="23122">MVNLRQWQSSTALVVALGMGTSAIAPLAIATTATANPAPYTMAQLFPSQQSPRRVAIPAGTQLPVRYDGVQKIVVAPNETSPLTLLLAKNIRSSSGEILVRSGSKIRGELRPVDGGSQFYAQDITLTDGTVQSIDATSEVVTKTQEIVPGTNTDAVLKGAAIGAGAAAIISGVTGKKRITLGKILIGGGAGALGGLIFGKKRADVIVVNPNNDLTLTLNSPLALR</sequence>